<dbReference type="HOGENOM" id="CLU_162863_0_0_1"/>
<evidence type="ECO:0000313" key="3">
    <source>
        <dbReference type="Proteomes" id="UP000022910"/>
    </source>
</evidence>
<keyword evidence="3" id="KW-1185">Reference proteome</keyword>
<comment type="caution">
    <text evidence="2">The sequence shown here is derived from an EMBL/GenBank/DDBJ whole genome shotgun (WGS) entry which is preliminary data.</text>
</comment>
<dbReference type="OrthoDB" id="2303523at2759"/>
<proteinExistence type="predicted"/>
<feature type="signal peptide" evidence="1">
    <location>
        <begin position="1"/>
        <end position="23"/>
    </location>
</feature>
<keyword evidence="1" id="KW-0732">Signal</keyword>
<protein>
    <submittedName>
        <fullName evidence="2">Uncharacterized protein</fullName>
    </submittedName>
</protein>
<accession>A0A015IAW5</accession>
<name>A0A015IAW5_RHIIW</name>
<dbReference type="Proteomes" id="UP000022910">
    <property type="component" value="Unassembled WGS sequence"/>
</dbReference>
<reference evidence="2 3" key="1">
    <citation type="submission" date="2014-02" db="EMBL/GenBank/DDBJ databases">
        <title>Single nucleus genome sequencing reveals high similarity among nuclei of an endomycorrhizal fungus.</title>
        <authorList>
            <person name="Lin K."/>
            <person name="Geurts R."/>
            <person name="Zhang Z."/>
            <person name="Limpens E."/>
            <person name="Saunders D.G."/>
            <person name="Mu D."/>
            <person name="Pang E."/>
            <person name="Cao H."/>
            <person name="Cha H."/>
            <person name="Lin T."/>
            <person name="Zhou Q."/>
            <person name="Shang Y."/>
            <person name="Li Y."/>
            <person name="Ivanov S."/>
            <person name="Sharma T."/>
            <person name="Velzen R.V."/>
            <person name="Ruijter N.D."/>
            <person name="Aanen D.K."/>
            <person name="Win J."/>
            <person name="Kamoun S."/>
            <person name="Bisseling T."/>
            <person name="Huang S."/>
        </authorList>
    </citation>
    <scope>NUCLEOTIDE SEQUENCE [LARGE SCALE GENOMIC DNA]</scope>
    <source>
        <strain evidence="3">DAOM197198w</strain>
    </source>
</reference>
<evidence type="ECO:0000313" key="2">
    <source>
        <dbReference type="EMBL" id="EXX50950.1"/>
    </source>
</evidence>
<evidence type="ECO:0000256" key="1">
    <source>
        <dbReference type="SAM" id="SignalP"/>
    </source>
</evidence>
<gene>
    <name evidence="2" type="ORF">RirG_266090</name>
</gene>
<sequence length="111" mass="12747">MKLQSFYLLTIFFMCLSVLESQAYKATIKQTLGVLCRFWVEDANHNRIAGDGKRHYHTCDGADKVIEFGNQQYYIVAKVEASLQLEKVRGPFDGDHSCFFYGTIGNWSFDC</sequence>
<dbReference type="EMBL" id="JEMT01029753">
    <property type="protein sequence ID" value="EXX50950.1"/>
    <property type="molecule type" value="Genomic_DNA"/>
</dbReference>
<organism evidence="2 3">
    <name type="scientific">Rhizophagus irregularis (strain DAOM 197198w)</name>
    <name type="common">Glomus intraradices</name>
    <dbReference type="NCBI Taxonomy" id="1432141"/>
    <lineage>
        <taxon>Eukaryota</taxon>
        <taxon>Fungi</taxon>
        <taxon>Fungi incertae sedis</taxon>
        <taxon>Mucoromycota</taxon>
        <taxon>Glomeromycotina</taxon>
        <taxon>Glomeromycetes</taxon>
        <taxon>Glomerales</taxon>
        <taxon>Glomeraceae</taxon>
        <taxon>Rhizophagus</taxon>
    </lineage>
</organism>
<feature type="chain" id="PRO_5001474307" evidence="1">
    <location>
        <begin position="24"/>
        <end position="111"/>
    </location>
</feature>
<dbReference type="AlphaFoldDB" id="A0A015IAW5"/>